<gene>
    <name evidence="1" type="ORF">ACD_49C00055G0007</name>
</gene>
<comment type="caution">
    <text evidence="1">The sequence shown here is derived from an EMBL/GenBank/DDBJ whole genome shotgun (WGS) entry which is preliminary data.</text>
</comment>
<dbReference type="SUPFAM" id="SSF158682">
    <property type="entry name" value="TerB-like"/>
    <property type="match status" value="1"/>
</dbReference>
<sequence>MESKYESVFRLLLAFMTIDWHVDEKEKKMILDFLTTKYWQEVPNEAKLYNYHKWKMWLTDFRKDAEIIYNNFTREEIFEILDFMSNMVKSDWIVDNREVELFEILLEEWKIERVIAEMLWIKKSLWNRFFK</sequence>
<evidence type="ECO:0000313" key="1">
    <source>
        <dbReference type="EMBL" id="EKD66270.1"/>
    </source>
</evidence>
<protein>
    <recommendedName>
        <fullName evidence="2">Co-chaperone DjlA N-terminal domain-containing protein</fullName>
    </recommendedName>
</protein>
<evidence type="ECO:0008006" key="2">
    <source>
        <dbReference type="Google" id="ProtNLM"/>
    </source>
</evidence>
<name>K2ADY8_9BACT</name>
<dbReference type="EMBL" id="AMFJ01021641">
    <property type="protein sequence ID" value="EKD66270.1"/>
    <property type="molecule type" value="Genomic_DNA"/>
</dbReference>
<accession>K2ADY8</accession>
<reference evidence="1" key="1">
    <citation type="journal article" date="2012" name="Science">
        <title>Fermentation, hydrogen, and sulfur metabolism in multiple uncultivated bacterial phyla.</title>
        <authorList>
            <person name="Wrighton K.C."/>
            <person name="Thomas B.C."/>
            <person name="Sharon I."/>
            <person name="Miller C.S."/>
            <person name="Castelle C.J."/>
            <person name="VerBerkmoes N.C."/>
            <person name="Wilkins M.J."/>
            <person name="Hettich R.L."/>
            <person name="Lipton M.S."/>
            <person name="Williams K.H."/>
            <person name="Long P.E."/>
            <person name="Banfield J.F."/>
        </authorList>
    </citation>
    <scope>NUCLEOTIDE SEQUENCE [LARGE SCALE GENOMIC DNA]</scope>
</reference>
<organism evidence="1">
    <name type="scientific">uncultured bacterium</name>
    <name type="common">gcode 4</name>
    <dbReference type="NCBI Taxonomy" id="1234023"/>
    <lineage>
        <taxon>Bacteria</taxon>
        <taxon>environmental samples</taxon>
    </lineage>
</organism>
<dbReference type="InterPro" id="IPR029024">
    <property type="entry name" value="TerB-like"/>
</dbReference>
<proteinExistence type="predicted"/>
<dbReference type="AlphaFoldDB" id="K2ADY8"/>